<sequence length="423" mass="46388">MWPTAPGAGAAGRLFTAGQVDDRPLAVGLVGGPRLTVRRPVARPRHVGQSVDGPPLAAVSARLRGGCLRGSGSMRVVGQNDKSHRNGSVVERGRRGYRAAGRSRVRGGIAVLAVAAIASGCAPAGDGGSEAGRPTASRQPLKAPPPAATAAPDTGAANTKSPHAKGPHTKGPQPKKFQSPRAAHAARVAAARRWRLASVPLAPPPPPARKPAITTRDGFEVDGHEELGLPPVFTTVPTKQKVVFLTIDDGAEKDPAFLRMMSDLQVPYTAFLSDYLIKEDYGYFKRMQANGVVLNNHTLHHPYLPALSYPRQRREICGMQQVIEERYGKRPLLFRPPFGNYDRNTLRAAKYCGIEYVPLWNEEVFVDHWDYREWDRRIRPGDIVLTHFRGREDWKGTMPDMIRRFLNKVTAEGYAVARLEDYL</sequence>
<dbReference type="PANTHER" id="PTHR10587:SF134">
    <property type="entry name" value="SECRETED PROTEIN"/>
    <property type="match status" value="1"/>
</dbReference>
<dbReference type="Pfam" id="PF01522">
    <property type="entry name" value="Polysacc_deac_1"/>
    <property type="match status" value="1"/>
</dbReference>
<reference evidence="4" key="1">
    <citation type="journal article" date="2019" name="Int. J. Syst. Evol. Microbiol.">
        <title>The Global Catalogue of Microorganisms (GCM) 10K type strain sequencing project: providing services to taxonomists for standard genome sequencing and annotation.</title>
        <authorList>
            <consortium name="The Broad Institute Genomics Platform"/>
            <consortium name="The Broad Institute Genome Sequencing Center for Infectious Disease"/>
            <person name="Wu L."/>
            <person name="Ma J."/>
        </authorList>
    </citation>
    <scope>NUCLEOTIDE SEQUENCE [LARGE SCALE GENOMIC DNA]</scope>
    <source>
        <strain evidence="4">JCM 16925</strain>
    </source>
</reference>
<feature type="region of interest" description="Disordered" evidence="1">
    <location>
        <begin position="123"/>
        <end position="184"/>
    </location>
</feature>
<dbReference type="Proteomes" id="UP001499984">
    <property type="component" value="Unassembled WGS sequence"/>
</dbReference>
<organism evidence="3 4">
    <name type="scientific">Streptomyces shaanxiensis</name>
    <dbReference type="NCBI Taxonomy" id="653357"/>
    <lineage>
        <taxon>Bacteria</taxon>
        <taxon>Bacillati</taxon>
        <taxon>Actinomycetota</taxon>
        <taxon>Actinomycetes</taxon>
        <taxon>Kitasatosporales</taxon>
        <taxon>Streptomycetaceae</taxon>
        <taxon>Streptomyces</taxon>
    </lineage>
</organism>
<feature type="compositionally biased region" description="Low complexity" evidence="1">
    <location>
        <begin position="148"/>
        <end position="157"/>
    </location>
</feature>
<dbReference type="InterPro" id="IPR011330">
    <property type="entry name" value="Glyco_hydro/deAcase_b/a-brl"/>
</dbReference>
<dbReference type="CDD" id="cd10917">
    <property type="entry name" value="CE4_NodB_like_6s_7s"/>
    <property type="match status" value="1"/>
</dbReference>
<comment type="caution">
    <text evidence="3">The sequence shown here is derived from an EMBL/GenBank/DDBJ whole genome shotgun (WGS) entry which is preliminary data.</text>
</comment>
<evidence type="ECO:0000256" key="1">
    <source>
        <dbReference type="SAM" id="MobiDB-lite"/>
    </source>
</evidence>
<dbReference type="EMBL" id="BAAAZY010000012">
    <property type="protein sequence ID" value="GAA4067794.1"/>
    <property type="molecule type" value="Genomic_DNA"/>
</dbReference>
<accession>A0ABP7VKH8</accession>
<dbReference type="Gene3D" id="3.20.20.370">
    <property type="entry name" value="Glycoside hydrolase/deacetylase"/>
    <property type="match status" value="1"/>
</dbReference>
<feature type="region of interest" description="Disordered" evidence="1">
    <location>
        <begin position="72"/>
        <end position="95"/>
    </location>
</feature>
<gene>
    <name evidence="3" type="ORF">GCM10022233_49150</name>
</gene>
<dbReference type="InterPro" id="IPR050248">
    <property type="entry name" value="Polysacc_deacetylase_ArnD"/>
</dbReference>
<name>A0ABP7VKH8_9ACTN</name>
<feature type="domain" description="NodB homology" evidence="2">
    <location>
        <begin position="241"/>
        <end position="423"/>
    </location>
</feature>
<dbReference type="PANTHER" id="PTHR10587">
    <property type="entry name" value="GLYCOSYL TRANSFERASE-RELATED"/>
    <property type="match status" value="1"/>
</dbReference>
<keyword evidence="4" id="KW-1185">Reference proteome</keyword>
<dbReference type="SUPFAM" id="SSF88713">
    <property type="entry name" value="Glycoside hydrolase/deacetylase"/>
    <property type="match status" value="1"/>
</dbReference>
<evidence type="ECO:0000313" key="3">
    <source>
        <dbReference type="EMBL" id="GAA4067794.1"/>
    </source>
</evidence>
<dbReference type="PROSITE" id="PS51677">
    <property type="entry name" value="NODB"/>
    <property type="match status" value="1"/>
</dbReference>
<protein>
    <submittedName>
        <fullName evidence="3">Polysaccharide deacetylase family protein</fullName>
    </submittedName>
</protein>
<proteinExistence type="predicted"/>
<dbReference type="InterPro" id="IPR002509">
    <property type="entry name" value="NODB_dom"/>
</dbReference>
<evidence type="ECO:0000259" key="2">
    <source>
        <dbReference type="PROSITE" id="PS51677"/>
    </source>
</evidence>
<evidence type="ECO:0000313" key="4">
    <source>
        <dbReference type="Proteomes" id="UP001499984"/>
    </source>
</evidence>